<dbReference type="InterPro" id="IPR005945">
    <property type="entry name" value="Pro_imino_pep"/>
</dbReference>
<dbReference type="InterPro" id="IPR050266">
    <property type="entry name" value="AB_hydrolase_sf"/>
</dbReference>
<dbReference type="Proteomes" id="UP000005583">
    <property type="component" value="Unassembled WGS sequence"/>
</dbReference>
<evidence type="ECO:0000256" key="11">
    <source>
        <dbReference type="PIRSR" id="PIRSR005539-1"/>
    </source>
</evidence>
<dbReference type="NCBIfam" id="TIGR01250">
    <property type="entry name" value="pro_imino_pep_2"/>
    <property type="match status" value="1"/>
</dbReference>
<evidence type="ECO:0000256" key="7">
    <source>
        <dbReference type="ARBA" id="ARBA00022670"/>
    </source>
</evidence>
<comment type="catalytic activity">
    <reaction evidence="1 10">
        <text>Release of N-terminal proline from a peptide.</text>
        <dbReference type="EC" id="3.4.11.5"/>
    </reaction>
</comment>
<gene>
    <name evidence="13" type="primary">pepI</name>
    <name evidence="13" type="ORF">HMPREF0548_1813</name>
</gene>
<evidence type="ECO:0000256" key="5">
    <source>
        <dbReference type="ARBA" id="ARBA00021843"/>
    </source>
</evidence>
<dbReference type="eggNOG" id="COG2267">
    <property type="taxonomic scope" value="Bacteria"/>
</dbReference>
<dbReference type="STRING" id="525365.HMPREF0548_1813"/>
<dbReference type="HOGENOM" id="CLU_020336_15_1_9"/>
<evidence type="ECO:0000256" key="9">
    <source>
        <dbReference type="ARBA" id="ARBA00029605"/>
    </source>
</evidence>
<feature type="domain" description="AB hydrolase-1" evidence="12">
    <location>
        <begin position="30"/>
        <end position="280"/>
    </location>
</feature>
<proteinExistence type="inferred from homology"/>
<dbReference type="MEROPS" id="S33.021"/>
<dbReference type="GO" id="GO:0046464">
    <property type="term" value="P:acylglycerol catabolic process"/>
    <property type="evidence" value="ECO:0007669"/>
    <property type="project" value="TreeGrafter"/>
</dbReference>
<feature type="active site" description="Proton donor" evidence="11">
    <location>
        <position position="274"/>
    </location>
</feature>
<dbReference type="PANTHER" id="PTHR43798:SF33">
    <property type="entry name" value="HYDROLASE, PUTATIVE (AFU_ORTHOLOGUE AFUA_2G14860)-RELATED"/>
    <property type="match status" value="1"/>
</dbReference>
<protein>
    <recommendedName>
        <fullName evidence="5 10">Proline iminopeptidase</fullName>
        <shortName evidence="10">PIP</shortName>
        <ecNumber evidence="4 10">3.4.11.5</ecNumber>
    </recommendedName>
    <alternativeName>
        <fullName evidence="9 10">Prolyl aminopeptidase</fullName>
    </alternativeName>
</protein>
<dbReference type="GO" id="GO:0006508">
    <property type="term" value="P:proteolysis"/>
    <property type="evidence" value="ECO:0007669"/>
    <property type="project" value="UniProtKB-KW"/>
</dbReference>
<evidence type="ECO:0000313" key="14">
    <source>
        <dbReference type="Proteomes" id="UP000005583"/>
    </source>
</evidence>
<dbReference type="InterPro" id="IPR029058">
    <property type="entry name" value="AB_hydrolase_fold"/>
</dbReference>
<comment type="similarity">
    <text evidence="3 10">Belongs to the peptidase S33 family.</text>
</comment>
<dbReference type="PRINTS" id="PR00793">
    <property type="entry name" value="PROAMNOPTASE"/>
</dbReference>
<dbReference type="EC" id="3.4.11.5" evidence="4 10"/>
<dbReference type="PANTHER" id="PTHR43798">
    <property type="entry name" value="MONOACYLGLYCEROL LIPASE"/>
    <property type="match status" value="1"/>
</dbReference>
<evidence type="ECO:0000256" key="3">
    <source>
        <dbReference type="ARBA" id="ARBA00010088"/>
    </source>
</evidence>
<sequence length="296" mass="34071">MKNMEIIEGKMPFMGYETYYRIVGKRSEKPPLVLLHGGPGSSHNYFEVLDKLAEIDDRRIIMYDQLGCGNSSILDDHPELYTKETWVKELQALREHLALRKMHLLGQSWGGMLAIIYMCDYHPEGIQSLILASTLSSASLWSKELHRMIKYLPIEEQAAIHRAELTDTFTEPDYLKANEHFMNQHAIDMTKKWPECVMRKKNGGIVAYETAWGPNEYTPEGNLHDYEYTDKLGKIKVPTLITSGTDDLCTPYVAKTMQDSIPGSKWKLFENCGHISFVQKTDEYIDLLKKWLDAND</sequence>
<feature type="active site" description="Nucleophile" evidence="11">
    <location>
        <position position="108"/>
    </location>
</feature>
<keyword evidence="7 10" id="KW-0645">Protease</keyword>
<evidence type="ECO:0000256" key="10">
    <source>
        <dbReference type="PIRNR" id="PIRNR005539"/>
    </source>
</evidence>
<comment type="function">
    <text evidence="10">Releases the N-terminal proline from various substrates.</text>
</comment>
<evidence type="ECO:0000256" key="4">
    <source>
        <dbReference type="ARBA" id="ARBA00012568"/>
    </source>
</evidence>
<keyword evidence="14" id="KW-1185">Reference proteome</keyword>
<dbReference type="GO" id="GO:0030313">
    <property type="term" value="C:cell envelope"/>
    <property type="evidence" value="ECO:0007669"/>
    <property type="project" value="UniProtKB-SubCell"/>
</dbReference>
<evidence type="ECO:0000313" key="13">
    <source>
        <dbReference type="EMBL" id="EEJ71354.1"/>
    </source>
</evidence>
<keyword evidence="6 10" id="KW-0031">Aminopeptidase</keyword>
<dbReference type="InterPro" id="IPR002410">
    <property type="entry name" value="Peptidase_S33"/>
</dbReference>
<dbReference type="PIRSF" id="PIRSF005539">
    <property type="entry name" value="Pept_S33_TRI_F1"/>
    <property type="match status" value="1"/>
</dbReference>
<dbReference type="EMBL" id="ACGU01000088">
    <property type="protein sequence ID" value="EEJ71354.1"/>
    <property type="molecule type" value="Genomic_DNA"/>
</dbReference>
<reference evidence="13 14" key="1">
    <citation type="submission" date="2009-01" db="EMBL/GenBank/DDBJ databases">
        <authorList>
            <person name="Qin X."/>
            <person name="Bachman B."/>
            <person name="Battles P."/>
            <person name="Bell A."/>
            <person name="Bess C."/>
            <person name="Bickham C."/>
            <person name="Chaboub L."/>
            <person name="Chen D."/>
            <person name="Coyle M."/>
            <person name="Deiros D.R."/>
            <person name="Dinh H."/>
            <person name="Forbes L."/>
            <person name="Fowler G."/>
            <person name="Francisco L."/>
            <person name="Fu Q."/>
            <person name="Gubbala S."/>
            <person name="Hale W."/>
            <person name="Han Y."/>
            <person name="Hemphill L."/>
            <person name="Highlander S.K."/>
            <person name="Hirani K."/>
            <person name="Hogues M."/>
            <person name="Jackson L."/>
            <person name="Jakkamsetti A."/>
            <person name="Javaid M."/>
            <person name="Jiang H."/>
            <person name="Korchina V."/>
            <person name="Kovar C."/>
            <person name="Lara F."/>
            <person name="Lee S."/>
            <person name="Mata R."/>
            <person name="Mathew T."/>
            <person name="Moen C."/>
            <person name="Morales K."/>
            <person name="Munidasa M."/>
            <person name="Nazareth L."/>
            <person name="Ngo R."/>
            <person name="Nguyen L."/>
            <person name="Okwuonu G."/>
            <person name="Ongeri F."/>
            <person name="Patil S."/>
            <person name="Petrosino J."/>
            <person name="Pham C."/>
            <person name="Pham P."/>
            <person name="Pu L.-L."/>
            <person name="Puazo M."/>
            <person name="Raj R."/>
            <person name="Reid J."/>
            <person name="Rouhana J."/>
            <person name="Saada N."/>
            <person name="Shang Y."/>
            <person name="Simmons D."/>
            <person name="Thornton R."/>
            <person name="Warren J."/>
            <person name="Weissenberger G."/>
            <person name="Zhang J."/>
            <person name="Zhang L."/>
            <person name="Zhou C."/>
            <person name="Zhu D."/>
            <person name="Muzny D."/>
            <person name="Worley K."/>
            <person name="Gibbs R."/>
        </authorList>
    </citation>
    <scope>NUCLEOTIDE SEQUENCE [LARGE SCALE GENOMIC DNA]</scope>
    <source>
        <strain evidence="13 14">DSM 16047</strain>
    </source>
</reference>
<dbReference type="SUPFAM" id="SSF53474">
    <property type="entry name" value="alpha/beta-Hydrolases"/>
    <property type="match status" value="1"/>
</dbReference>
<evidence type="ECO:0000256" key="8">
    <source>
        <dbReference type="ARBA" id="ARBA00022801"/>
    </source>
</evidence>
<comment type="subcellular location">
    <subcellularLocation>
        <location evidence="2">Cell envelope</location>
    </subcellularLocation>
</comment>
<comment type="caution">
    <text evidence="13">The sequence shown here is derived from an EMBL/GenBank/DDBJ whole genome shotgun (WGS) entry which is preliminary data.</text>
</comment>
<accession>C2EQ67</accession>
<dbReference type="ESTHER" id="9laco-c2eq67">
    <property type="family name" value="Proline_iminopeptidase"/>
</dbReference>
<name>C2EQ67_9LACO</name>
<evidence type="ECO:0000256" key="1">
    <source>
        <dbReference type="ARBA" id="ARBA00001585"/>
    </source>
</evidence>
<evidence type="ECO:0000259" key="12">
    <source>
        <dbReference type="Pfam" id="PF00561"/>
    </source>
</evidence>
<dbReference type="GO" id="GO:0004177">
    <property type="term" value="F:aminopeptidase activity"/>
    <property type="evidence" value="ECO:0007669"/>
    <property type="project" value="UniProtKB-KW"/>
</dbReference>
<dbReference type="Pfam" id="PF00561">
    <property type="entry name" value="Abhydrolase_1"/>
    <property type="match status" value="1"/>
</dbReference>
<dbReference type="NCBIfam" id="NF045945">
    <property type="entry name" value="ProImpepLactob"/>
    <property type="match status" value="1"/>
</dbReference>
<dbReference type="Gene3D" id="3.40.50.1820">
    <property type="entry name" value="alpha/beta hydrolase"/>
    <property type="match status" value="1"/>
</dbReference>
<evidence type="ECO:0000256" key="2">
    <source>
        <dbReference type="ARBA" id="ARBA00004196"/>
    </source>
</evidence>
<dbReference type="GO" id="GO:0016020">
    <property type="term" value="C:membrane"/>
    <property type="evidence" value="ECO:0007669"/>
    <property type="project" value="TreeGrafter"/>
</dbReference>
<organism evidence="13 14">
    <name type="scientific">Lactobacillus ultunensis DSM 16047</name>
    <dbReference type="NCBI Taxonomy" id="525365"/>
    <lineage>
        <taxon>Bacteria</taxon>
        <taxon>Bacillati</taxon>
        <taxon>Bacillota</taxon>
        <taxon>Bacilli</taxon>
        <taxon>Lactobacillales</taxon>
        <taxon>Lactobacillaceae</taxon>
        <taxon>Lactobacillus</taxon>
    </lineage>
</organism>
<feature type="active site" evidence="11">
    <location>
        <position position="247"/>
    </location>
</feature>
<dbReference type="AlphaFoldDB" id="C2EQ67"/>
<keyword evidence="8 10" id="KW-0378">Hydrolase</keyword>
<dbReference type="GO" id="GO:0047372">
    <property type="term" value="F:monoacylglycerol lipase activity"/>
    <property type="evidence" value="ECO:0007669"/>
    <property type="project" value="TreeGrafter"/>
</dbReference>
<dbReference type="InterPro" id="IPR000073">
    <property type="entry name" value="AB_hydrolase_1"/>
</dbReference>
<evidence type="ECO:0000256" key="6">
    <source>
        <dbReference type="ARBA" id="ARBA00022438"/>
    </source>
</evidence>